<keyword evidence="4" id="KW-1185">Reference proteome</keyword>
<dbReference type="AlphaFoldDB" id="B7PT64"/>
<evidence type="ECO:0000256" key="1">
    <source>
        <dbReference type="SAM" id="MobiDB-lite"/>
    </source>
</evidence>
<evidence type="ECO:0000313" key="3">
    <source>
        <dbReference type="EnsemblMetazoa" id="ISCW019281-PA"/>
    </source>
</evidence>
<protein>
    <submittedName>
        <fullName evidence="2 3">Uncharacterized protein</fullName>
    </submittedName>
</protein>
<dbReference type="VEuPathDB" id="VectorBase:ISCW019281"/>
<dbReference type="Proteomes" id="UP000001555">
    <property type="component" value="Unassembled WGS sequence"/>
</dbReference>
<feature type="region of interest" description="Disordered" evidence="1">
    <location>
        <begin position="18"/>
        <end position="117"/>
    </location>
</feature>
<name>B7PT64_IXOSC</name>
<feature type="non-terminal residue" evidence="2">
    <location>
        <position position="117"/>
    </location>
</feature>
<reference evidence="3" key="2">
    <citation type="submission" date="2020-05" db="UniProtKB">
        <authorList>
            <consortium name="EnsemblMetazoa"/>
        </authorList>
    </citation>
    <scope>IDENTIFICATION</scope>
    <source>
        <strain evidence="3">wikel</strain>
    </source>
</reference>
<reference evidence="2 4" key="1">
    <citation type="submission" date="2008-03" db="EMBL/GenBank/DDBJ databases">
        <title>Annotation of Ixodes scapularis.</title>
        <authorList>
            <consortium name="Ixodes scapularis Genome Project Consortium"/>
            <person name="Caler E."/>
            <person name="Hannick L.I."/>
            <person name="Bidwell S."/>
            <person name="Joardar V."/>
            <person name="Thiagarajan M."/>
            <person name="Amedeo P."/>
            <person name="Galinsky K.J."/>
            <person name="Schobel S."/>
            <person name="Inman J."/>
            <person name="Hostetler J."/>
            <person name="Miller J."/>
            <person name="Hammond M."/>
            <person name="Megy K."/>
            <person name="Lawson D."/>
            <person name="Kodira C."/>
            <person name="Sutton G."/>
            <person name="Meyer J."/>
            <person name="Hill C.A."/>
            <person name="Birren B."/>
            <person name="Nene V."/>
            <person name="Collins F."/>
            <person name="Alarcon-Chaidez F."/>
            <person name="Wikel S."/>
            <person name="Strausberg R."/>
        </authorList>
    </citation>
    <scope>NUCLEOTIDE SEQUENCE [LARGE SCALE GENOMIC DNA]</scope>
    <source>
        <strain evidence="4">Wikel</strain>
        <strain evidence="2">Wikel colony</strain>
    </source>
</reference>
<sequence length="117" mass="12275">GSLRTPLPQSCAAVSFPESVGEVCTPTQTGLAPTPEMPSPIARSRKGHRRRESPTGQKGCGQSDAEPEISPTFPGSSSRDLPPSPRCSACLNQKNAGQRPLSQQLAKSGSRFPTSSE</sequence>
<accession>B7PT64</accession>
<dbReference type="InParanoid" id="B7PT64"/>
<evidence type="ECO:0000313" key="4">
    <source>
        <dbReference type="Proteomes" id="UP000001555"/>
    </source>
</evidence>
<organism>
    <name type="scientific">Ixodes scapularis</name>
    <name type="common">Black-legged tick</name>
    <name type="synonym">Deer tick</name>
    <dbReference type="NCBI Taxonomy" id="6945"/>
    <lineage>
        <taxon>Eukaryota</taxon>
        <taxon>Metazoa</taxon>
        <taxon>Ecdysozoa</taxon>
        <taxon>Arthropoda</taxon>
        <taxon>Chelicerata</taxon>
        <taxon>Arachnida</taxon>
        <taxon>Acari</taxon>
        <taxon>Parasitiformes</taxon>
        <taxon>Ixodida</taxon>
        <taxon>Ixodoidea</taxon>
        <taxon>Ixodidae</taxon>
        <taxon>Ixodinae</taxon>
        <taxon>Ixodes</taxon>
    </lineage>
</organism>
<evidence type="ECO:0000313" key="2">
    <source>
        <dbReference type="EMBL" id="EEC09783.1"/>
    </source>
</evidence>
<dbReference type="HOGENOM" id="CLU_2090770_0_0_1"/>
<proteinExistence type="predicted"/>
<dbReference type="PaxDb" id="6945-B7PT64"/>
<feature type="non-terminal residue" evidence="2">
    <location>
        <position position="1"/>
    </location>
</feature>
<dbReference type="VEuPathDB" id="VectorBase:ISCI019281"/>
<dbReference type="EMBL" id="ABJB010673516">
    <property type="status" value="NOT_ANNOTATED_CDS"/>
    <property type="molecule type" value="Genomic_DNA"/>
</dbReference>
<dbReference type="EMBL" id="DS783964">
    <property type="protein sequence ID" value="EEC09783.1"/>
    <property type="molecule type" value="Genomic_DNA"/>
</dbReference>
<dbReference type="EnsemblMetazoa" id="ISCW019281-RA">
    <property type="protein sequence ID" value="ISCW019281-PA"/>
    <property type="gene ID" value="ISCW019281"/>
</dbReference>
<gene>
    <name evidence="2" type="ORF">IscW_ISCW019281</name>
</gene>
<feature type="compositionally biased region" description="Polar residues" evidence="1">
    <location>
        <begin position="90"/>
        <end position="117"/>
    </location>
</feature>